<dbReference type="EMBL" id="JALJOR010000016">
    <property type="protein sequence ID" value="KAK9805277.1"/>
    <property type="molecule type" value="Genomic_DNA"/>
</dbReference>
<comment type="caution">
    <text evidence="3">The sequence shown here is derived from an EMBL/GenBank/DDBJ whole genome shotgun (WGS) entry which is preliminary data.</text>
</comment>
<name>A0AAW1P8U3_9CHLO</name>
<keyword evidence="2" id="KW-1133">Transmembrane helix</keyword>
<accession>A0AAW1P8U3</accession>
<keyword evidence="2" id="KW-0812">Transmembrane</keyword>
<evidence type="ECO:0000313" key="4">
    <source>
        <dbReference type="Proteomes" id="UP001489004"/>
    </source>
</evidence>
<dbReference type="Proteomes" id="UP001489004">
    <property type="component" value="Unassembled WGS sequence"/>
</dbReference>
<evidence type="ECO:0000256" key="2">
    <source>
        <dbReference type="SAM" id="Phobius"/>
    </source>
</evidence>
<sequence>MHSEPEDRDTVQVAQSENGSEPPVKEQVSPEVAKGQRTAIVTGAASIIFGVVYLVLVQILDSRGSDLKPPPPEAFGL</sequence>
<evidence type="ECO:0000256" key="1">
    <source>
        <dbReference type="SAM" id="MobiDB-lite"/>
    </source>
</evidence>
<keyword evidence="4" id="KW-1185">Reference proteome</keyword>
<protein>
    <submittedName>
        <fullName evidence="3">Uncharacterized protein</fullName>
    </submittedName>
</protein>
<proteinExistence type="predicted"/>
<evidence type="ECO:0000313" key="3">
    <source>
        <dbReference type="EMBL" id="KAK9805277.1"/>
    </source>
</evidence>
<gene>
    <name evidence="3" type="ORF">WJX72_010468</name>
</gene>
<feature type="transmembrane region" description="Helical" evidence="2">
    <location>
        <begin position="39"/>
        <end position="60"/>
    </location>
</feature>
<organism evidence="3 4">
    <name type="scientific">[Myrmecia] bisecta</name>
    <dbReference type="NCBI Taxonomy" id="41462"/>
    <lineage>
        <taxon>Eukaryota</taxon>
        <taxon>Viridiplantae</taxon>
        <taxon>Chlorophyta</taxon>
        <taxon>core chlorophytes</taxon>
        <taxon>Trebouxiophyceae</taxon>
        <taxon>Trebouxiales</taxon>
        <taxon>Trebouxiaceae</taxon>
        <taxon>Myrmecia</taxon>
    </lineage>
</organism>
<reference evidence="3 4" key="1">
    <citation type="journal article" date="2024" name="Nat. Commun.">
        <title>Phylogenomics reveals the evolutionary origins of lichenization in chlorophyte algae.</title>
        <authorList>
            <person name="Puginier C."/>
            <person name="Libourel C."/>
            <person name="Otte J."/>
            <person name="Skaloud P."/>
            <person name="Haon M."/>
            <person name="Grisel S."/>
            <person name="Petersen M."/>
            <person name="Berrin J.G."/>
            <person name="Delaux P.M."/>
            <person name="Dal Grande F."/>
            <person name="Keller J."/>
        </authorList>
    </citation>
    <scope>NUCLEOTIDE SEQUENCE [LARGE SCALE GENOMIC DNA]</scope>
    <source>
        <strain evidence="3 4">SAG 2043</strain>
    </source>
</reference>
<dbReference type="AlphaFoldDB" id="A0AAW1P8U3"/>
<feature type="compositionally biased region" description="Basic and acidic residues" evidence="1">
    <location>
        <begin position="1"/>
        <end position="10"/>
    </location>
</feature>
<keyword evidence="2" id="KW-0472">Membrane</keyword>
<feature type="region of interest" description="Disordered" evidence="1">
    <location>
        <begin position="1"/>
        <end position="32"/>
    </location>
</feature>